<protein>
    <submittedName>
        <fullName evidence="3">D-alanyl-D-alanine carboxypeptidase</fullName>
    </submittedName>
</protein>
<keyword evidence="4" id="KW-1185">Reference proteome</keyword>
<proteinExistence type="inferred from homology"/>
<reference evidence="3 4" key="1">
    <citation type="submission" date="2017-03" db="EMBL/GenBank/DDBJ databases">
        <title>Genome sequencing of Shewanella japonica KCTC 22435.</title>
        <authorList>
            <person name="Kim K.M."/>
        </authorList>
    </citation>
    <scope>NUCLEOTIDE SEQUENCE [LARGE SCALE GENOMIC DNA]</scope>
    <source>
        <strain evidence="3 4">KCTC 22435</strain>
    </source>
</reference>
<dbReference type="Pfam" id="PF02113">
    <property type="entry name" value="Peptidase_S13"/>
    <property type="match status" value="1"/>
</dbReference>
<dbReference type="PANTHER" id="PTHR30023:SF0">
    <property type="entry name" value="PENICILLIN-SENSITIVE CARBOXYPEPTIDASE A"/>
    <property type="match status" value="1"/>
</dbReference>
<gene>
    <name evidence="3" type="ORF">SJ2017_2111</name>
</gene>
<organism evidence="3 4">
    <name type="scientific">Shewanella japonica</name>
    <dbReference type="NCBI Taxonomy" id="93973"/>
    <lineage>
        <taxon>Bacteria</taxon>
        <taxon>Pseudomonadati</taxon>
        <taxon>Pseudomonadota</taxon>
        <taxon>Gammaproteobacteria</taxon>
        <taxon>Alteromonadales</taxon>
        <taxon>Shewanellaceae</taxon>
        <taxon>Shewanella</taxon>
    </lineage>
</organism>
<evidence type="ECO:0000256" key="2">
    <source>
        <dbReference type="ARBA" id="ARBA00022801"/>
    </source>
</evidence>
<dbReference type="Gene3D" id="3.40.710.10">
    <property type="entry name" value="DD-peptidase/beta-lactamase superfamily"/>
    <property type="match status" value="2"/>
</dbReference>
<dbReference type="InterPro" id="IPR012338">
    <property type="entry name" value="Beta-lactam/transpept-like"/>
</dbReference>
<keyword evidence="2" id="KW-0378">Hydrolase</keyword>
<dbReference type="PANTHER" id="PTHR30023">
    <property type="entry name" value="D-ALANYL-D-ALANINE CARBOXYPEPTIDASE"/>
    <property type="match status" value="1"/>
</dbReference>
<dbReference type="RefSeq" id="WP_167692913.1">
    <property type="nucleotide sequence ID" value="NZ_CP020472.1"/>
</dbReference>
<dbReference type="GO" id="GO:0004180">
    <property type="term" value="F:carboxypeptidase activity"/>
    <property type="evidence" value="ECO:0007669"/>
    <property type="project" value="UniProtKB-KW"/>
</dbReference>
<dbReference type="EMBL" id="CP020472">
    <property type="protein sequence ID" value="ARD22409.1"/>
    <property type="molecule type" value="Genomic_DNA"/>
</dbReference>
<accession>A0ABM6JKU1</accession>
<comment type="similarity">
    <text evidence="1">Belongs to the peptidase S13 family.</text>
</comment>
<dbReference type="NCBIfam" id="TIGR00666">
    <property type="entry name" value="PBP4"/>
    <property type="match status" value="1"/>
</dbReference>
<dbReference type="Proteomes" id="UP000191820">
    <property type="component" value="Chromosome"/>
</dbReference>
<name>A0ABM6JKU1_9GAMM</name>
<evidence type="ECO:0000256" key="1">
    <source>
        <dbReference type="ARBA" id="ARBA00006096"/>
    </source>
</evidence>
<dbReference type="PRINTS" id="PR00922">
    <property type="entry name" value="DADACBPTASE3"/>
</dbReference>
<sequence length="480" mass="53185">MILLLGLSLPVKANEYIDNMMKIISPAQSQIAVNIWDVSNGKTVYRINDQTLMLPASIQKVITAVAASKQLGKTFQYETSLTYDGAINDGTLNGNLYLHFQGDPTLKRAHLTTLINQLTELKISQISGDVTLIAHASNQTRAPGWAWDDLGICYAAPVSNFIIDRNCAKATLSPTEERSTVKVKSIYPINIKTTAEFDPTIPVKDAQMHFCELHMQRFDGNHYKIEGCYPGKKPIRLAIAVNNPKLYSQQVISDLLTQKGIQFTEVKTAENAPTTQTVIATHYSKPLPDLLKIMLQKSDNLIADSLLKQIGLSYFHQKKHKVNHHDDITQSARSDSFTLGARAIESIMLEIGLPFIEANITDGSGLSRYNLLTAQQMMSLLQFIKQDKDTQYIEQLLPVSGRSGTLKHKAYYNQPPLKNVVQAKTGTMMGVENLAGYITASNGKQYAFVIIENGLSAKAKKARLAPFSALFLQTLNDLPN</sequence>
<dbReference type="Gene3D" id="3.50.80.20">
    <property type="entry name" value="D-Ala-D-Ala carboxypeptidase C, peptidase S13"/>
    <property type="match status" value="1"/>
</dbReference>
<evidence type="ECO:0000313" key="4">
    <source>
        <dbReference type="Proteomes" id="UP000191820"/>
    </source>
</evidence>
<dbReference type="InterPro" id="IPR000667">
    <property type="entry name" value="Peptidase_S13"/>
</dbReference>
<dbReference type="SUPFAM" id="SSF56601">
    <property type="entry name" value="beta-lactamase/transpeptidase-like"/>
    <property type="match status" value="1"/>
</dbReference>
<keyword evidence="3" id="KW-0121">Carboxypeptidase</keyword>
<keyword evidence="3" id="KW-0645">Protease</keyword>
<evidence type="ECO:0000313" key="3">
    <source>
        <dbReference type="EMBL" id="ARD22409.1"/>
    </source>
</evidence>